<dbReference type="GO" id="GO:0016887">
    <property type="term" value="F:ATP hydrolysis activity"/>
    <property type="evidence" value="ECO:0007669"/>
    <property type="project" value="TreeGrafter"/>
</dbReference>
<gene>
    <name evidence="2" type="ORF">Afil01_52610</name>
</gene>
<dbReference type="Pfam" id="PF26563">
    <property type="entry name" value="Rv3660c_N"/>
    <property type="match status" value="1"/>
</dbReference>
<dbReference type="AlphaFoldDB" id="A0A9W6SR40"/>
<evidence type="ECO:0000259" key="1">
    <source>
        <dbReference type="Pfam" id="PF26563"/>
    </source>
</evidence>
<sequence>MSARNRPLVITTDRLLLDELQRLCDSAQTEPLVAPTFEEARRHWSRAPCVVLGHDAAPACADAEPPPHDRVAVLLPPSPSDQRPPWTAAMRLGASCVAPVTAARVLLARWFAPAPPPVPVIGVVGGGGGAGSSVLAAALALAAARAGRQTLLLDLDPLGGGLDLLIGWEARPGRRWPDLAGLERPSLEPSQLVNDGRLAVLATRPAAPASVPAKLLDKTLDAARDIYDVVVADLPRHPDAAATRTAERCTTAYLVARGTVQGSGAARAVLAAYGPHWDAPELIVRDADRVPVTEVADTLGLPLRETYESESELDDRVRRGTLDGLRPKGALLSMCTRLLAEGGVLT</sequence>
<feature type="domain" description="Rv3660c-like CheY-like N-terminal" evidence="1">
    <location>
        <begin position="10"/>
        <end position="115"/>
    </location>
</feature>
<keyword evidence="3" id="KW-1185">Reference proteome</keyword>
<dbReference type="GO" id="GO:0005524">
    <property type="term" value="F:ATP binding"/>
    <property type="evidence" value="ECO:0007669"/>
    <property type="project" value="TreeGrafter"/>
</dbReference>
<dbReference type="PANTHER" id="PTHR43384:SF11">
    <property type="entry name" value="SEPTUM SITE DETERMINING PROTEIN"/>
    <property type="match status" value="1"/>
</dbReference>
<dbReference type="Proteomes" id="UP001165079">
    <property type="component" value="Unassembled WGS sequence"/>
</dbReference>
<dbReference type="NCBIfam" id="TIGR03815">
    <property type="entry name" value="CpaE_hom_Actino"/>
    <property type="match status" value="1"/>
</dbReference>
<dbReference type="GO" id="GO:0005829">
    <property type="term" value="C:cytosol"/>
    <property type="evidence" value="ECO:0007669"/>
    <property type="project" value="TreeGrafter"/>
</dbReference>
<evidence type="ECO:0000313" key="3">
    <source>
        <dbReference type="Proteomes" id="UP001165079"/>
    </source>
</evidence>
<dbReference type="SUPFAM" id="SSF52540">
    <property type="entry name" value="P-loop containing nucleoside triphosphate hydrolases"/>
    <property type="match status" value="1"/>
</dbReference>
<dbReference type="InterPro" id="IPR059050">
    <property type="entry name" value="Rv3660c_N"/>
</dbReference>
<reference evidence="2" key="1">
    <citation type="submission" date="2023-03" db="EMBL/GenBank/DDBJ databases">
        <title>Actinorhabdospora filicis NBRC 111898.</title>
        <authorList>
            <person name="Ichikawa N."/>
            <person name="Sato H."/>
            <person name="Tonouchi N."/>
        </authorList>
    </citation>
    <scope>NUCLEOTIDE SEQUENCE</scope>
    <source>
        <strain evidence="2">NBRC 111898</strain>
    </source>
</reference>
<dbReference type="GO" id="GO:0051782">
    <property type="term" value="P:negative regulation of cell division"/>
    <property type="evidence" value="ECO:0007669"/>
    <property type="project" value="TreeGrafter"/>
</dbReference>
<comment type="caution">
    <text evidence="2">The sequence shown here is derived from an EMBL/GenBank/DDBJ whole genome shotgun (WGS) entry which is preliminary data.</text>
</comment>
<proteinExistence type="predicted"/>
<dbReference type="PANTHER" id="PTHR43384">
    <property type="entry name" value="SEPTUM SITE-DETERMINING PROTEIN MIND HOMOLOG, CHLOROPLASTIC-RELATED"/>
    <property type="match status" value="1"/>
</dbReference>
<accession>A0A9W6SR40</accession>
<dbReference type="EMBL" id="BSTX01000004">
    <property type="protein sequence ID" value="GLZ80454.1"/>
    <property type="molecule type" value="Genomic_DNA"/>
</dbReference>
<dbReference type="InterPro" id="IPR050625">
    <property type="entry name" value="ParA/MinD_ATPase"/>
</dbReference>
<dbReference type="InterPro" id="IPR027417">
    <property type="entry name" value="P-loop_NTPase"/>
</dbReference>
<organism evidence="2 3">
    <name type="scientific">Actinorhabdospora filicis</name>
    <dbReference type="NCBI Taxonomy" id="1785913"/>
    <lineage>
        <taxon>Bacteria</taxon>
        <taxon>Bacillati</taxon>
        <taxon>Actinomycetota</taxon>
        <taxon>Actinomycetes</taxon>
        <taxon>Micromonosporales</taxon>
        <taxon>Micromonosporaceae</taxon>
        <taxon>Actinorhabdospora</taxon>
    </lineage>
</organism>
<protein>
    <recommendedName>
        <fullName evidence="1">Rv3660c-like CheY-like N-terminal domain-containing protein</fullName>
    </recommendedName>
</protein>
<name>A0A9W6SR40_9ACTN</name>
<evidence type="ECO:0000313" key="2">
    <source>
        <dbReference type="EMBL" id="GLZ80454.1"/>
    </source>
</evidence>
<dbReference type="GO" id="GO:0009898">
    <property type="term" value="C:cytoplasmic side of plasma membrane"/>
    <property type="evidence" value="ECO:0007669"/>
    <property type="project" value="TreeGrafter"/>
</dbReference>
<dbReference type="Gene3D" id="3.40.50.300">
    <property type="entry name" value="P-loop containing nucleotide triphosphate hydrolases"/>
    <property type="match status" value="1"/>
</dbReference>
<dbReference type="InterPro" id="IPR022521">
    <property type="entry name" value="Rv3660c"/>
</dbReference>